<reference evidence="3 4" key="1">
    <citation type="submission" date="2017-03" db="EMBL/GenBank/DDBJ databases">
        <title>Whole genome sequences of fourteen strains of Bradyrhizobium canariense and one strain of Bradyrhizobium japonicum isolated from Lupinus (Papilionoideae: Genisteae) species in Algeria.</title>
        <authorList>
            <person name="Crovadore J."/>
            <person name="Chekireb D."/>
            <person name="Brachmann A."/>
            <person name="Chablais R."/>
            <person name="Cochard B."/>
            <person name="Lefort F."/>
        </authorList>
    </citation>
    <scope>NUCLEOTIDE SEQUENCE [LARGE SCALE GENOMIC DNA]</scope>
    <source>
        <strain evidence="3 4">UBMA195</strain>
    </source>
</reference>
<dbReference type="SMART" id="SM00448">
    <property type="entry name" value="REC"/>
    <property type="match status" value="1"/>
</dbReference>
<dbReference type="InterPro" id="IPR011006">
    <property type="entry name" value="CheY-like_superfamily"/>
</dbReference>
<dbReference type="PROSITE" id="PS50110">
    <property type="entry name" value="RESPONSE_REGULATORY"/>
    <property type="match status" value="1"/>
</dbReference>
<accession>A0A1X3FFH4</accession>
<name>A0A1X3FFH4_9BRAD</name>
<keyword evidence="1" id="KW-0597">Phosphoprotein</keyword>
<dbReference type="GO" id="GO:0000160">
    <property type="term" value="P:phosphorelay signal transduction system"/>
    <property type="evidence" value="ECO:0007669"/>
    <property type="project" value="InterPro"/>
</dbReference>
<evidence type="ECO:0000259" key="2">
    <source>
        <dbReference type="PROSITE" id="PS50110"/>
    </source>
</evidence>
<dbReference type="Proteomes" id="UP000193553">
    <property type="component" value="Unassembled WGS sequence"/>
</dbReference>
<dbReference type="SUPFAM" id="SSF52172">
    <property type="entry name" value="CheY-like"/>
    <property type="match status" value="1"/>
</dbReference>
<dbReference type="AlphaFoldDB" id="A0A1X3FFH4"/>
<sequence>MRIVIIEDEYFIADDLAVEIRRSGHQPIGPFAELSPAFHAAASAAIDAALLDVDLHGRASFEFADLLLNKSIPFLIYTGYSREVIPSRFARYVVEKPIPIRDVVDRLCRHALVHGSPRDWYGVGP</sequence>
<organism evidence="3 4">
    <name type="scientific">Bradyrhizobium canariense</name>
    <dbReference type="NCBI Taxonomy" id="255045"/>
    <lineage>
        <taxon>Bacteria</taxon>
        <taxon>Pseudomonadati</taxon>
        <taxon>Pseudomonadota</taxon>
        <taxon>Alphaproteobacteria</taxon>
        <taxon>Hyphomicrobiales</taxon>
        <taxon>Nitrobacteraceae</taxon>
        <taxon>Bradyrhizobium</taxon>
    </lineage>
</organism>
<evidence type="ECO:0000313" key="3">
    <source>
        <dbReference type="EMBL" id="OSJ03256.1"/>
    </source>
</evidence>
<dbReference type="InterPro" id="IPR001789">
    <property type="entry name" value="Sig_transdc_resp-reg_receiver"/>
</dbReference>
<proteinExistence type="predicted"/>
<comment type="caution">
    <text evidence="3">The sequence shown here is derived from an EMBL/GenBank/DDBJ whole genome shotgun (WGS) entry which is preliminary data.</text>
</comment>
<feature type="modified residue" description="4-aspartylphosphate" evidence="1">
    <location>
        <position position="52"/>
    </location>
</feature>
<feature type="domain" description="Response regulatory" evidence="2">
    <location>
        <begin position="2"/>
        <end position="111"/>
    </location>
</feature>
<dbReference type="RefSeq" id="WP_085361788.1">
    <property type="nucleotide sequence ID" value="NZ_NAFD01000192.1"/>
</dbReference>
<evidence type="ECO:0000313" key="4">
    <source>
        <dbReference type="Proteomes" id="UP000193553"/>
    </source>
</evidence>
<dbReference type="Gene3D" id="3.40.50.2300">
    <property type="match status" value="1"/>
</dbReference>
<protein>
    <recommendedName>
        <fullName evidence="2">Response regulatory domain-containing protein</fullName>
    </recommendedName>
</protein>
<dbReference type="EMBL" id="NAFI01000187">
    <property type="protein sequence ID" value="OSJ03256.1"/>
    <property type="molecule type" value="Genomic_DNA"/>
</dbReference>
<gene>
    <name evidence="3" type="ORF">BSZ18_32515</name>
</gene>
<evidence type="ECO:0000256" key="1">
    <source>
        <dbReference type="PROSITE-ProRule" id="PRU00169"/>
    </source>
</evidence>
<dbReference type="OrthoDB" id="582170at2"/>